<sequence length="50" mass="5768">MSRKMSNALARERRLRQLCADALEWLESVGSGVESSWYTKARARLEKAVR</sequence>
<dbReference type="EMBL" id="LAZR01014050">
    <property type="protein sequence ID" value="KKM19171.1"/>
    <property type="molecule type" value="Genomic_DNA"/>
</dbReference>
<name>A0A0F9HUU4_9ZZZZ</name>
<reference evidence="1" key="1">
    <citation type="journal article" date="2015" name="Nature">
        <title>Complex archaea that bridge the gap between prokaryotes and eukaryotes.</title>
        <authorList>
            <person name="Spang A."/>
            <person name="Saw J.H."/>
            <person name="Jorgensen S.L."/>
            <person name="Zaremba-Niedzwiedzka K."/>
            <person name="Martijn J."/>
            <person name="Lind A.E."/>
            <person name="van Eijk R."/>
            <person name="Schleper C."/>
            <person name="Guy L."/>
            <person name="Ettema T.J."/>
        </authorList>
    </citation>
    <scope>NUCLEOTIDE SEQUENCE</scope>
</reference>
<organism evidence="1">
    <name type="scientific">marine sediment metagenome</name>
    <dbReference type="NCBI Taxonomy" id="412755"/>
    <lineage>
        <taxon>unclassified sequences</taxon>
        <taxon>metagenomes</taxon>
        <taxon>ecological metagenomes</taxon>
    </lineage>
</organism>
<gene>
    <name evidence="1" type="ORF">LCGC14_1658380</name>
</gene>
<evidence type="ECO:0000313" key="1">
    <source>
        <dbReference type="EMBL" id="KKM19171.1"/>
    </source>
</evidence>
<accession>A0A0F9HUU4</accession>
<dbReference type="AlphaFoldDB" id="A0A0F9HUU4"/>
<protein>
    <submittedName>
        <fullName evidence="1">Uncharacterized protein</fullName>
    </submittedName>
</protein>
<comment type="caution">
    <text evidence="1">The sequence shown here is derived from an EMBL/GenBank/DDBJ whole genome shotgun (WGS) entry which is preliminary data.</text>
</comment>
<proteinExistence type="predicted"/>